<proteinExistence type="predicted"/>
<evidence type="ECO:0000256" key="1">
    <source>
        <dbReference type="SAM" id="MobiDB-lite"/>
    </source>
</evidence>
<dbReference type="GeneID" id="37269920"/>
<protein>
    <submittedName>
        <fullName evidence="2">Uncharacterized protein</fullName>
    </submittedName>
</protein>
<feature type="region of interest" description="Disordered" evidence="1">
    <location>
        <begin position="1"/>
        <end position="79"/>
    </location>
</feature>
<dbReference type="AlphaFoldDB" id="A0A316ZDF5"/>
<dbReference type="EMBL" id="KZ819292">
    <property type="protein sequence ID" value="PWN98293.1"/>
    <property type="molecule type" value="Genomic_DNA"/>
</dbReference>
<sequence length="210" mass="22448">MFLPRKVGRAAARPGASKHIAPPAPPLDARVPAGGLLLQLWHDEDEQVVPAPQAGEADGETAGESSAAGEGPVPAAQHRRAGKELVAELEALCPRSVAYVDLGAETRAHEGRRRRQLIVRTPTASSASALLSALQRRPADSASTLHDASILSGSAEVAYWAALPERVRNAARKTAAQEASLVALRRTRRRDKVQRRRERRKVAGRRAAPA</sequence>
<gene>
    <name evidence="2" type="ORF">FA09DRAFT_329893</name>
</gene>
<evidence type="ECO:0000313" key="3">
    <source>
        <dbReference type="Proteomes" id="UP000245946"/>
    </source>
</evidence>
<reference evidence="2 3" key="1">
    <citation type="journal article" date="2018" name="Mol. Biol. Evol.">
        <title>Broad Genomic Sampling Reveals a Smut Pathogenic Ancestry of the Fungal Clade Ustilaginomycotina.</title>
        <authorList>
            <person name="Kijpornyongpan T."/>
            <person name="Mondo S.J."/>
            <person name="Barry K."/>
            <person name="Sandor L."/>
            <person name="Lee J."/>
            <person name="Lipzen A."/>
            <person name="Pangilinan J."/>
            <person name="LaButti K."/>
            <person name="Hainaut M."/>
            <person name="Henrissat B."/>
            <person name="Grigoriev I.V."/>
            <person name="Spatafora J.W."/>
            <person name="Aime M.C."/>
        </authorList>
    </citation>
    <scope>NUCLEOTIDE SEQUENCE [LARGE SCALE GENOMIC DNA]</scope>
    <source>
        <strain evidence="2 3">MCA 4186</strain>
    </source>
</reference>
<evidence type="ECO:0000313" key="2">
    <source>
        <dbReference type="EMBL" id="PWN98293.1"/>
    </source>
</evidence>
<name>A0A316ZDF5_9BASI</name>
<feature type="compositionally biased region" description="Basic residues" evidence="1">
    <location>
        <begin position="187"/>
        <end position="204"/>
    </location>
</feature>
<dbReference type="Proteomes" id="UP000245946">
    <property type="component" value="Unassembled WGS sequence"/>
</dbReference>
<dbReference type="RefSeq" id="XP_025598572.1">
    <property type="nucleotide sequence ID" value="XM_025742376.1"/>
</dbReference>
<organism evidence="2 3">
    <name type="scientific">Tilletiopsis washingtonensis</name>
    <dbReference type="NCBI Taxonomy" id="58919"/>
    <lineage>
        <taxon>Eukaryota</taxon>
        <taxon>Fungi</taxon>
        <taxon>Dikarya</taxon>
        <taxon>Basidiomycota</taxon>
        <taxon>Ustilaginomycotina</taxon>
        <taxon>Exobasidiomycetes</taxon>
        <taxon>Entylomatales</taxon>
        <taxon>Entylomatales incertae sedis</taxon>
        <taxon>Tilletiopsis</taxon>
    </lineage>
</organism>
<keyword evidence="3" id="KW-1185">Reference proteome</keyword>
<feature type="region of interest" description="Disordered" evidence="1">
    <location>
        <begin position="187"/>
        <end position="210"/>
    </location>
</feature>
<accession>A0A316ZDF5</accession>